<keyword evidence="2" id="KW-1185">Reference proteome</keyword>
<organism evidence="1 2">
    <name type="scientific">Streptomyces hintoniae</name>
    <dbReference type="NCBI Taxonomy" id="3075521"/>
    <lineage>
        <taxon>Bacteria</taxon>
        <taxon>Bacillati</taxon>
        <taxon>Actinomycetota</taxon>
        <taxon>Actinomycetes</taxon>
        <taxon>Kitasatosporales</taxon>
        <taxon>Streptomycetaceae</taxon>
        <taxon>Streptomyces</taxon>
    </lineage>
</organism>
<sequence length="98" mass="10777">MTNTHQPPSSNAPNTISLNCDQVVGHADHWSCFTNNIPDDVPNWLQSHIDTATMPTPLKTTNATSSHILLSGNQPIHVNQVIEIDSNRSPKRLINAFP</sequence>
<evidence type="ECO:0000313" key="2">
    <source>
        <dbReference type="Proteomes" id="UP001180489"/>
    </source>
</evidence>
<protein>
    <submittedName>
        <fullName evidence="1">Uncharacterized protein</fullName>
    </submittedName>
</protein>
<dbReference type="EMBL" id="JAVRFF010000179">
    <property type="protein sequence ID" value="MDT0478161.1"/>
    <property type="molecule type" value="Genomic_DNA"/>
</dbReference>
<comment type="caution">
    <text evidence="1">The sequence shown here is derived from an EMBL/GenBank/DDBJ whole genome shotgun (WGS) entry which is preliminary data.</text>
</comment>
<accession>A0ABU2UXZ3</accession>
<reference evidence="1" key="1">
    <citation type="submission" date="2024-05" db="EMBL/GenBank/DDBJ databases">
        <title>30 novel species of actinomycetes from the DSMZ collection.</title>
        <authorList>
            <person name="Nouioui I."/>
        </authorList>
    </citation>
    <scope>NUCLEOTIDE SEQUENCE</scope>
    <source>
        <strain evidence="1">DSM 41014</strain>
    </source>
</reference>
<feature type="non-terminal residue" evidence="1">
    <location>
        <position position="98"/>
    </location>
</feature>
<dbReference type="Proteomes" id="UP001180489">
    <property type="component" value="Unassembled WGS sequence"/>
</dbReference>
<proteinExistence type="predicted"/>
<evidence type="ECO:0000313" key="1">
    <source>
        <dbReference type="EMBL" id="MDT0478161.1"/>
    </source>
</evidence>
<name>A0ABU2UXZ3_9ACTN</name>
<gene>
    <name evidence="1" type="ORF">RM863_39250</name>
</gene>